<dbReference type="Gene3D" id="3.90.226.10">
    <property type="entry name" value="2-enoyl-CoA Hydratase, Chain A, domain 1"/>
    <property type="match status" value="1"/>
</dbReference>
<accession>A0A0F9GBT3</accession>
<dbReference type="PANTHER" id="PTHR11941:SF54">
    <property type="entry name" value="ENOYL-COA HYDRATASE, MITOCHONDRIAL"/>
    <property type="match status" value="1"/>
</dbReference>
<dbReference type="GO" id="GO:0003824">
    <property type="term" value="F:catalytic activity"/>
    <property type="evidence" value="ECO:0007669"/>
    <property type="project" value="UniProtKB-ARBA"/>
</dbReference>
<evidence type="ECO:0000313" key="1">
    <source>
        <dbReference type="EMBL" id="KKL96299.1"/>
    </source>
</evidence>
<reference evidence="1" key="1">
    <citation type="journal article" date="2015" name="Nature">
        <title>Complex archaea that bridge the gap between prokaryotes and eukaryotes.</title>
        <authorList>
            <person name="Spang A."/>
            <person name="Saw J.H."/>
            <person name="Jorgensen S.L."/>
            <person name="Zaremba-Niedzwiedzka K."/>
            <person name="Martijn J."/>
            <person name="Lind A.E."/>
            <person name="van Eijk R."/>
            <person name="Schleper C."/>
            <person name="Guy L."/>
            <person name="Ettema T.J."/>
        </authorList>
    </citation>
    <scope>NUCLEOTIDE SEQUENCE</scope>
</reference>
<comment type="caution">
    <text evidence="1">The sequence shown here is derived from an EMBL/GenBank/DDBJ whole genome shotgun (WGS) entry which is preliminary data.</text>
</comment>
<dbReference type="GO" id="GO:0006635">
    <property type="term" value="P:fatty acid beta-oxidation"/>
    <property type="evidence" value="ECO:0007669"/>
    <property type="project" value="TreeGrafter"/>
</dbReference>
<dbReference type="InterPro" id="IPR001753">
    <property type="entry name" value="Enoyl-CoA_hydra/iso"/>
</dbReference>
<dbReference type="InterPro" id="IPR029045">
    <property type="entry name" value="ClpP/crotonase-like_dom_sf"/>
</dbReference>
<name>A0A0F9GBT3_9ZZZZ</name>
<dbReference type="PANTHER" id="PTHR11941">
    <property type="entry name" value="ENOYL-COA HYDRATASE-RELATED"/>
    <property type="match status" value="1"/>
</dbReference>
<evidence type="ECO:0008006" key="2">
    <source>
        <dbReference type="Google" id="ProtNLM"/>
    </source>
</evidence>
<organism evidence="1">
    <name type="scientific">marine sediment metagenome</name>
    <dbReference type="NCBI Taxonomy" id="412755"/>
    <lineage>
        <taxon>unclassified sequences</taxon>
        <taxon>metagenomes</taxon>
        <taxon>ecological metagenomes</taxon>
    </lineage>
</organism>
<sequence length="254" mass="28906">MADYKYWLTKFEDNIFWIYFNHPDKKNAFDIFVANELDQILKEVEKNLEDIRVLVCTTSLDDIFTVGLDIKWLITLDESKAKDMTRKLQKIFSKFESISIPVIAAIKGLNLTAGFELMLCADLIIAAENAKFGQVETKWGMNPAAGATQRLTRLVGPLKAREIIYTSRILNAQEALKIGLVNEVVPLAELENRVKEIAKMMVQNSGRAIAFCKKLIHMGIYVNKQGFQMEGDAFNECFNSGEPKEKLKAFLERK</sequence>
<protein>
    <recommendedName>
        <fullName evidence="2">Enoyl-CoA hydratase</fullName>
    </recommendedName>
</protein>
<proteinExistence type="predicted"/>
<dbReference type="AlphaFoldDB" id="A0A0F9GBT3"/>
<dbReference type="EMBL" id="LAZR01018470">
    <property type="protein sequence ID" value="KKL96299.1"/>
    <property type="molecule type" value="Genomic_DNA"/>
</dbReference>
<dbReference type="SUPFAM" id="SSF52096">
    <property type="entry name" value="ClpP/crotonase"/>
    <property type="match status" value="1"/>
</dbReference>
<dbReference type="Pfam" id="PF00378">
    <property type="entry name" value="ECH_1"/>
    <property type="match status" value="1"/>
</dbReference>
<gene>
    <name evidence="1" type="ORF">LCGC14_1845900</name>
</gene>
<dbReference type="CDD" id="cd06558">
    <property type="entry name" value="crotonase-like"/>
    <property type="match status" value="1"/>
</dbReference>